<protein>
    <submittedName>
        <fullName evidence="2">Uncharacterized protein</fullName>
    </submittedName>
</protein>
<proteinExistence type="predicted"/>
<gene>
    <name evidence="2" type="ORF">LAESUDRAFT_415062</name>
</gene>
<evidence type="ECO:0000256" key="1">
    <source>
        <dbReference type="SAM" id="MobiDB-lite"/>
    </source>
</evidence>
<dbReference type="PROSITE" id="PS51257">
    <property type="entry name" value="PROKAR_LIPOPROTEIN"/>
    <property type="match status" value="1"/>
</dbReference>
<dbReference type="RefSeq" id="XP_040760126.1">
    <property type="nucleotide sequence ID" value="XM_040902366.1"/>
</dbReference>
<evidence type="ECO:0000313" key="3">
    <source>
        <dbReference type="Proteomes" id="UP000076871"/>
    </source>
</evidence>
<dbReference type="GeneID" id="63819397"/>
<feature type="region of interest" description="Disordered" evidence="1">
    <location>
        <begin position="1"/>
        <end position="102"/>
    </location>
</feature>
<accession>A0A165C8I4</accession>
<feature type="compositionally biased region" description="Polar residues" evidence="1">
    <location>
        <begin position="63"/>
        <end position="78"/>
    </location>
</feature>
<sequence length="166" mass="18617">MISVRLFRSSTHQASPPTPTATSCIDMHSIRNPRKPSSDPPKVPPTDPPLASAAPATCAGANQKASVLRNHNTGSHFSTCGRGPDSREPSSPRRSRDRVSLSQWKRRHPDRAHICVRVWIRSVRGCMGSCEIKWWWEWEHLVMMHDECEGDVGTDTCQFLSFNTRG</sequence>
<feature type="compositionally biased region" description="Polar residues" evidence="1">
    <location>
        <begin position="8"/>
        <end position="23"/>
    </location>
</feature>
<dbReference type="Proteomes" id="UP000076871">
    <property type="component" value="Unassembled WGS sequence"/>
</dbReference>
<dbReference type="AlphaFoldDB" id="A0A165C8I4"/>
<reference evidence="2 3" key="1">
    <citation type="journal article" date="2016" name="Mol. Biol. Evol.">
        <title>Comparative Genomics of Early-Diverging Mushroom-Forming Fungi Provides Insights into the Origins of Lignocellulose Decay Capabilities.</title>
        <authorList>
            <person name="Nagy L.G."/>
            <person name="Riley R."/>
            <person name="Tritt A."/>
            <person name="Adam C."/>
            <person name="Daum C."/>
            <person name="Floudas D."/>
            <person name="Sun H."/>
            <person name="Yadav J.S."/>
            <person name="Pangilinan J."/>
            <person name="Larsson K.H."/>
            <person name="Matsuura K."/>
            <person name="Barry K."/>
            <person name="Labutti K."/>
            <person name="Kuo R."/>
            <person name="Ohm R.A."/>
            <person name="Bhattacharya S.S."/>
            <person name="Shirouzu T."/>
            <person name="Yoshinaga Y."/>
            <person name="Martin F.M."/>
            <person name="Grigoriev I.V."/>
            <person name="Hibbett D.S."/>
        </authorList>
    </citation>
    <scope>NUCLEOTIDE SEQUENCE [LARGE SCALE GENOMIC DNA]</scope>
    <source>
        <strain evidence="2 3">93-53</strain>
    </source>
</reference>
<organism evidence="2 3">
    <name type="scientific">Laetiporus sulphureus 93-53</name>
    <dbReference type="NCBI Taxonomy" id="1314785"/>
    <lineage>
        <taxon>Eukaryota</taxon>
        <taxon>Fungi</taxon>
        <taxon>Dikarya</taxon>
        <taxon>Basidiomycota</taxon>
        <taxon>Agaricomycotina</taxon>
        <taxon>Agaricomycetes</taxon>
        <taxon>Polyporales</taxon>
        <taxon>Laetiporus</taxon>
    </lineage>
</organism>
<keyword evidence="3" id="KW-1185">Reference proteome</keyword>
<dbReference type="InParanoid" id="A0A165C8I4"/>
<dbReference type="EMBL" id="KV427653">
    <property type="protein sequence ID" value="KZT02386.1"/>
    <property type="molecule type" value="Genomic_DNA"/>
</dbReference>
<evidence type="ECO:0000313" key="2">
    <source>
        <dbReference type="EMBL" id="KZT02386.1"/>
    </source>
</evidence>
<name>A0A165C8I4_9APHY</name>
<feature type="compositionally biased region" description="Pro residues" evidence="1">
    <location>
        <begin position="38"/>
        <end position="48"/>
    </location>
</feature>